<organism evidence="2 3">
    <name type="scientific">Wandonia haliotis</name>
    <dbReference type="NCBI Taxonomy" id="574963"/>
    <lineage>
        <taxon>Bacteria</taxon>
        <taxon>Pseudomonadati</taxon>
        <taxon>Bacteroidota</taxon>
        <taxon>Flavobacteriia</taxon>
        <taxon>Flavobacteriales</taxon>
        <taxon>Crocinitomicaceae</taxon>
        <taxon>Wandonia</taxon>
    </lineage>
</organism>
<evidence type="ECO:0000313" key="2">
    <source>
        <dbReference type="EMBL" id="GAA0875840.1"/>
    </source>
</evidence>
<evidence type="ECO:0000256" key="1">
    <source>
        <dbReference type="SAM" id="Phobius"/>
    </source>
</evidence>
<evidence type="ECO:0000313" key="3">
    <source>
        <dbReference type="Proteomes" id="UP001501126"/>
    </source>
</evidence>
<feature type="transmembrane region" description="Helical" evidence="1">
    <location>
        <begin position="16"/>
        <end position="40"/>
    </location>
</feature>
<gene>
    <name evidence="2" type="ORF">GCM10009118_22490</name>
</gene>
<dbReference type="RefSeq" id="WP_343787737.1">
    <property type="nucleotide sequence ID" value="NZ_BAAAFH010000011.1"/>
</dbReference>
<accession>A0ABN1MR70</accession>
<name>A0ABN1MR70_9FLAO</name>
<sequence length="162" mass="18076">MTDQEKLAKIRRKSIFISYLIGTSAGLVVIVTVLGLSTVIPTELLVLTGGMFILFGKATAGLLVSFLIALWYAGKKIPEDLLNRGSVTDASFRYSLRVNVIIWTVFTVVIGLFYIPIVKWSFLILLVFPFVVGVLITTFSIGLLICYWVQQTTNRLLRDELV</sequence>
<feature type="transmembrane region" description="Helical" evidence="1">
    <location>
        <begin position="52"/>
        <end position="73"/>
    </location>
</feature>
<proteinExistence type="predicted"/>
<feature type="transmembrane region" description="Helical" evidence="1">
    <location>
        <begin position="94"/>
        <end position="117"/>
    </location>
</feature>
<keyword evidence="1" id="KW-1133">Transmembrane helix</keyword>
<keyword evidence="1" id="KW-0472">Membrane</keyword>
<evidence type="ECO:0008006" key="4">
    <source>
        <dbReference type="Google" id="ProtNLM"/>
    </source>
</evidence>
<protein>
    <recommendedName>
        <fullName evidence="4">Transmembrane protein</fullName>
    </recommendedName>
</protein>
<reference evidence="2 3" key="1">
    <citation type="journal article" date="2019" name="Int. J. Syst. Evol. Microbiol.">
        <title>The Global Catalogue of Microorganisms (GCM) 10K type strain sequencing project: providing services to taxonomists for standard genome sequencing and annotation.</title>
        <authorList>
            <consortium name="The Broad Institute Genomics Platform"/>
            <consortium name="The Broad Institute Genome Sequencing Center for Infectious Disease"/>
            <person name="Wu L."/>
            <person name="Ma J."/>
        </authorList>
    </citation>
    <scope>NUCLEOTIDE SEQUENCE [LARGE SCALE GENOMIC DNA]</scope>
    <source>
        <strain evidence="2 3">JCM 16083</strain>
    </source>
</reference>
<feature type="transmembrane region" description="Helical" evidence="1">
    <location>
        <begin position="123"/>
        <end position="149"/>
    </location>
</feature>
<keyword evidence="3" id="KW-1185">Reference proteome</keyword>
<dbReference type="EMBL" id="BAAAFH010000011">
    <property type="protein sequence ID" value="GAA0875840.1"/>
    <property type="molecule type" value="Genomic_DNA"/>
</dbReference>
<keyword evidence="1" id="KW-0812">Transmembrane</keyword>
<comment type="caution">
    <text evidence="2">The sequence shown here is derived from an EMBL/GenBank/DDBJ whole genome shotgun (WGS) entry which is preliminary data.</text>
</comment>
<dbReference type="Proteomes" id="UP001501126">
    <property type="component" value="Unassembled WGS sequence"/>
</dbReference>